<reference evidence="2" key="1">
    <citation type="submission" date="2017-07" db="EMBL/GenBank/DDBJ databases">
        <title>Caenorhabditis latens genome sequence.</title>
        <authorList>
            <person name="Fierst J.L."/>
        </authorList>
    </citation>
    <scope>NUCLEOTIDE SEQUENCE [LARGE SCALE GENOMIC DNA]</scope>
    <source>
        <strain evidence="2">PX534</strain>
    </source>
</reference>
<name>A0A261CHL9_9PELO</name>
<organism evidence="2 3">
    <name type="scientific">Caenorhabditis latens</name>
    <dbReference type="NCBI Taxonomy" id="1503980"/>
    <lineage>
        <taxon>Eukaryota</taxon>
        <taxon>Metazoa</taxon>
        <taxon>Ecdysozoa</taxon>
        <taxon>Nematoda</taxon>
        <taxon>Chromadorea</taxon>
        <taxon>Rhabditida</taxon>
        <taxon>Rhabditina</taxon>
        <taxon>Rhabditomorpha</taxon>
        <taxon>Rhabditoidea</taxon>
        <taxon>Rhabditidae</taxon>
        <taxon>Peloderinae</taxon>
        <taxon>Caenorhabditis</taxon>
    </lineage>
</organism>
<accession>A0A261CHL9</accession>
<evidence type="ECO:0000313" key="2">
    <source>
        <dbReference type="EMBL" id="OZG22009.1"/>
    </source>
</evidence>
<dbReference type="STRING" id="1503980.A0A261CHL9"/>
<keyword evidence="3" id="KW-1185">Reference proteome</keyword>
<feature type="chain" id="PRO_5011590842" description="VM domain-containing protein" evidence="1">
    <location>
        <begin position="17"/>
        <end position="104"/>
    </location>
</feature>
<protein>
    <recommendedName>
        <fullName evidence="4">VM domain-containing protein</fullName>
    </recommendedName>
</protein>
<gene>
    <name evidence="2" type="ORF">FL83_03833</name>
</gene>
<feature type="non-terminal residue" evidence="2">
    <location>
        <position position="1"/>
    </location>
</feature>
<proteinExistence type="predicted"/>
<evidence type="ECO:0008006" key="4">
    <source>
        <dbReference type="Google" id="ProtNLM"/>
    </source>
</evidence>
<dbReference type="AlphaFoldDB" id="A0A261CHL9"/>
<feature type="signal peptide" evidence="1">
    <location>
        <begin position="1"/>
        <end position="16"/>
    </location>
</feature>
<dbReference type="EMBL" id="NIPN01000007">
    <property type="protein sequence ID" value="OZG22009.1"/>
    <property type="molecule type" value="Genomic_DNA"/>
</dbReference>
<sequence length="104" mass="9920">MQKIVLFFAAIATAQAFLLPSGGGGGCGCAPPPPPPPCGCGGPSLPPLQLPRFELPRLSLPSFGGGCGGPAPCGGAPAPVYAAPAAGYAAPPPPPAGYATAGRK</sequence>
<keyword evidence="1" id="KW-0732">Signal</keyword>
<dbReference type="Proteomes" id="UP000216463">
    <property type="component" value="Unassembled WGS sequence"/>
</dbReference>
<evidence type="ECO:0000256" key="1">
    <source>
        <dbReference type="SAM" id="SignalP"/>
    </source>
</evidence>
<comment type="caution">
    <text evidence="2">The sequence shown here is derived from an EMBL/GenBank/DDBJ whole genome shotgun (WGS) entry which is preliminary data.</text>
</comment>
<dbReference type="PROSITE" id="PS51257">
    <property type="entry name" value="PROKAR_LIPOPROTEIN"/>
    <property type="match status" value="1"/>
</dbReference>
<evidence type="ECO:0000313" key="3">
    <source>
        <dbReference type="Proteomes" id="UP000216463"/>
    </source>
</evidence>